<gene>
    <name evidence="1" type="ORF">CRG98_040604</name>
</gene>
<comment type="caution">
    <text evidence="1">The sequence shown here is derived from an EMBL/GenBank/DDBJ whole genome shotgun (WGS) entry which is preliminary data.</text>
</comment>
<dbReference type="PANTHER" id="PTHR48475">
    <property type="entry name" value="RIBONUCLEASE H"/>
    <property type="match status" value="1"/>
</dbReference>
<proteinExistence type="predicted"/>
<dbReference type="EMBL" id="PGOL01003929">
    <property type="protein sequence ID" value="PKI39006.1"/>
    <property type="molecule type" value="Genomic_DNA"/>
</dbReference>
<organism evidence="1 2">
    <name type="scientific">Punica granatum</name>
    <name type="common">Pomegranate</name>
    <dbReference type="NCBI Taxonomy" id="22663"/>
    <lineage>
        <taxon>Eukaryota</taxon>
        <taxon>Viridiplantae</taxon>
        <taxon>Streptophyta</taxon>
        <taxon>Embryophyta</taxon>
        <taxon>Tracheophyta</taxon>
        <taxon>Spermatophyta</taxon>
        <taxon>Magnoliopsida</taxon>
        <taxon>eudicotyledons</taxon>
        <taxon>Gunneridae</taxon>
        <taxon>Pentapetalae</taxon>
        <taxon>rosids</taxon>
        <taxon>malvids</taxon>
        <taxon>Myrtales</taxon>
        <taxon>Lythraceae</taxon>
        <taxon>Punica</taxon>
    </lineage>
</organism>
<dbReference type="AlphaFoldDB" id="A0A2I0I6G4"/>
<reference evidence="1 2" key="1">
    <citation type="submission" date="2017-11" db="EMBL/GenBank/DDBJ databases">
        <title>De-novo sequencing of pomegranate (Punica granatum L.) genome.</title>
        <authorList>
            <person name="Akparov Z."/>
            <person name="Amiraslanov A."/>
            <person name="Hajiyeva S."/>
            <person name="Abbasov M."/>
            <person name="Kaur K."/>
            <person name="Hamwieh A."/>
            <person name="Solovyev V."/>
            <person name="Salamov A."/>
            <person name="Braich B."/>
            <person name="Kosarev P."/>
            <person name="Mahmoud A."/>
            <person name="Hajiyev E."/>
            <person name="Babayeva S."/>
            <person name="Izzatullayeva V."/>
            <person name="Mammadov A."/>
            <person name="Mammadov A."/>
            <person name="Sharifova S."/>
            <person name="Ojaghi J."/>
            <person name="Eynullazada K."/>
            <person name="Bayramov B."/>
            <person name="Abdulazimova A."/>
            <person name="Shahmuradov I."/>
        </authorList>
    </citation>
    <scope>NUCLEOTIDE SEQUENCE [LARGE SCALE GENOMIC DNA]</scope>
    <source>
        <strain evidence="2">cv. AG2017</strain>
        <tissue evidence="1">Leaf</tissue>
    </source>
</reference>
<protein>
    <recommendedName>
        <fullName evidence="3">RNase H type-1 domain-containing protein</fullName>
    </recommendedName>
</protein>
<sequence length="123" mass="13850">MHIRPRQWSLCYQGTGLLAWFKEANIELVPRDDNMLANALGKCPATPPPEIEILLIEHPGYSSTYTPIEILQVNNADNWMSPIVRFIQTSALPSDPKEAKGIRALALKYIIIDGILYKRGYPS</sequence>
<dbReference type="Proteomes" id="UP000233551">
    <property type="component" value="Unassembled WGS sequence"/>
</dbReference>
<dbReference type="PANTHER" id="PTHR48475:SF2">
    <property type="entry name" value="RIBONUCLEASE H"/>
    <property type="match status" value="1"/>
</dbReference>
<evidence type="ECO:0008006" key="3">
    <source>
        <dbReference type="Google" id="ProtNLM"/>
    </source>
</evidence>
<keyword evidence="2" id="KW-1185">Reference proteome</keyword>
<evidence type="ECO:0000313" key="1">
    <source>
        <dbReference type="EMBL" id="PKI39006.1"/>
    </source>
</evidence>
<name>A0A2I0I6G4_PUNGR</name>
<evidence type="ECO:0000313" key="2">
    <source>
        <dbReference type="Proteomes" id="UP000233551"/>
    </source>
</evidence>
<accession>A0A2I0I6G4</accession>